<dbReference type="AlphaFoldDB" id="A0A6A6B7U2"/>
<dbReference type="Gene3D" id="1.20.1280.50">
    <property type="match status" value="1"/>
</dbReference>
<evidence type="ECO:0000259" key="1">
    <source>
        <dbReference type="PROSITE" id="PS50181"/>
    </source>
</evidence>
<gene>
    <name evidence="2" type="ORF">K452DRAFT_319699</name>
</gene>
<evidence type="ECO:0000313" key="2">
    <source>
        <dbReference type="EMBL" id="KAF2140150.1"/>
    </source>
</evidence>
<protein>
    <recommendedName>
        <fullName evidence="1">F-box domain-containing protein</fullName>
    </recommendedName>
</protein>
<sequence length="353" mass="40777">MDPYDISTRAQVITLKQYGVSDADIEQLTSIPVIRIKFIYENALLQGLTAETHLVTMRHTTSHRATLDNLPVELQLIVVSFLDLKSLIKIQGVSKHWRCLVRGYKRVIYPPRLALLQLYEEIINAPLFLPSRPHILPLLEDFDIDERQQLARSMYRFPAESQLWVSEWPAKATISWDWPSINYDLMDDEENGEVPWWRLPGRNLLTKVYTWNNGRVSDVFCTLIVSDTSSLWSALRNDDGSLKEGFDAELFDLYPKETHISDLACELWEGTNGSTYVLLGPNYGGPLNGTIQKVMVTPANYDDDEGEVQAEIDLDGAQDSRHYVEADWLAWLRRNMRIIDHQYKIHLKRQDRS</sequence>
<keyword evidence="3" id="KW-1185">Reference proteome</keyword>
<dbReference type="InterPro" id="IPR001810">
    <property type="entry name" value="F-box_dom"/>
</dbReference>
<name>A0A6A6B7U2_9PEZI</name>
<dbReference type="InterPro" id="IPR036047">
    <property type="entry name" value="F-box-like_dom_sf"/>
</dbReference>
<dbReference type="EMBL" id="ML995490">
    <property type="protein sequence ID" value="KAF2140150.1"/>
    <property type="molecule type" value="Genomic_DNA"/>
</dbReference>
<organism evidence="2 3">
    <name type="scientific">Aplosporella prunicola CBS 121167</name>
    <dbReference type="NCBI Taxonomy" id="1176127"/>
    <lineage>
        <taxon>Eukaryota</taxon>
        <taxon>Fungi</taxon>
        <taxon>Dikarya</taxon>
        <taxon>Ascomycota</taxon>
        <taxon>Pezizomycotina</taxon>
        <taxon>Dothideomycetes</taxon>
        <taxon>Dothideomycetes incertae sedis</taxon>
        <taxon>Botryosphaeriales</taxon>
        <taxon>Aplosporellaceae</taxon>
        <taxon>Aplosporella</taxon>
    </lineage>
</organism>
<dbReference type="SMART" id="SM00256">
    <property type="entry name" value="FBOX"/>
    <property type="match status" value="1"/>
</dbReference>
<dbReference type="CDD" id="cd09917">
    <property type="entry name" value="F-box_SF"/>
    <property type="match status" value="1"/>
</dbReference>
<evidence type="ECO:0000313" key="3">
    <source>
        <dbReference type="Proteomes" id="UP000799438"/>
    </source>
</evidence>
<dbReference type="OrthoDB" id="3943734at2759"/>
<dbReference type="PROSITE" id="PS50181">
    <property type="entry name" value="FBOX"/>
    <property type="match status" value="1"/>
</dbReference>
<accession>A0A6A6B7U2</accession>
<dbReference type="Pfam" id="PF00646">
    <property type="entry name" value="F-box"/>
    <property type="match status" value="1"/>
</dbReference>
<dbReference type="RefSeq" id="XP_033395863.1">
    <property type="nucleotide sequence ID" value="XM_033544257.1"/>
</dbReference>
<dbReference type="GeneID" id="54301753"/>
<feature type="domain" description="F-box" evidence="1">
    <location>
        <begin position="64"/>
        <end position="112"/>
    </location>
</feature>
<proteinExistence type="predicted"/>
<reference evidence="2" key="1">
    <citation type="journal article" date="2020" name="Stud. Mycol.">
        <title>101 Dothideomycetes genomes: a test case for predicting lifestyles and emergence of pathogens.</title>
        <authorList>
            <person name="Haridas S."/>
            <person name="Albert R."/>
            <person name="Binder M."/>
            <person name="Bloem J."/>
            <person name="Labutti K."/>
            <person name="Salamov A."/>
            <person name="Andreopoulos B."/>
            <person name="Baker S."/>
            <person name="Barry K."/>
            <person name="Bills G."/>
            <person name="Bluhm B."/>
            <person name="Cannon C."/>
            <person name="Castanera R."/>
            <person name="Culley D."/>
            <person name="Daum C."/>
            <person name="Ezra D."/>
            <person name="Gonzalez J."/>
            <person name="Henrissat B."/>
            <person name="Kuo A."/>
            <person name="Liang C."/>
            <person name="Lipzen A."/>
            <person name="Lutzoni F."/>
            <person name="Magnuson J."/>
            <person name="Mondo S."/>
            <person name="Nolan M."/>
            <person name="Ohm R."/>
            <person name="Pangilinan J."/>
            <person name="Park H.-J."/>
            <person name="Ramirez L."/>
            <person name="Alfaro M."/>
            <person name="Sun H."/>
            <person name="Tritt A."/>
            <person name="Yoshinaga Y."/>
            <person name="Zwiers L.-H."/>
            <person name="Turgeon B."/>
            <person name="Goodwin S."/>
            <person name="Spatafora J."/>
            <person name="Crous P."/>
            <person name="Grigoriev I."/>
        </authorList>
    </citation>
    <scope>NUCLEOTIDE SEQUENCE</scope>
    <source>
        <strain evidence="2">CBS 121167</strain>
    </source>
</reference>
<dbReference type="SUPFAM" id="SSF81383">
    <property type="entry name" value="F-box domain"/>
    <property type="match status" value="1"/>
</dbReference>
<dbReference type="Proteomes" id="UP000799438">
    <property type="component" value="Unassembled WGS sequence"/>
</dbReference>